<gene>
    <name evidence="2" type="ORF">M404DRAFT_999594</name>
</gene>
<proteinExistence type="predicted"/>
<dbReference type="InParanoid" id="A0A0C3K8J5"/>
<accession>A0A0C3K8J5</accession>
<reference evidence="3" key="2">
    <citation type="submission" date="2015-01" db="EMBL/GenBank/DDBJ databases">
        <title>Evolutionary Origins and Diversification of the Mycorrhizal Mutualists.</title>
        <authorList>
            <consortium name="DOE Joint Genome Institute"/>
            <consortium name="Mycorrhizal Genomics Consortium"/>
            <person name="Kohler A."/>
            <person name="Kuo A."/>
            <person name="Nagy L.G."/>
            <person name="Floudas D."/>
            <person name="Copeland A."/>
            <person name="Barry K.W."/>
            <person name="Cichocki N."/>
            <person name="Veneault-Fourrey C."/>
            <person name="LaButti K."/>
            <person name="Lindquist E.A."/>
            <person name="Lipzen A."/>
            <person name="Lundell T."/>
            <person name="Morin E."/>
            <person name="Murat C."/>
            <person name="Riley R."/>
            <person name="Ohm R."/>
            <person name="Sun H."/>
            <person name="Tunlid A."/>
            <person name="Henrissat B."/>
            <person name="Grigoriev I.V."/>
            <person name="Hibbett D.S."/>
            <person name="Martin F."/>
        </authorList>
    </citation>
    <scope>NUCLEOTIDE SEQUENCE [LARGE SCALE GENOMIC DNA]</scope>
    <source>
        <strain evidence="3">Marx 270</strain>
    </source>
</reference>
<dbReference type="CDD" id="cd00636">
    <property type="entry name" value="TroA-like"/>
    <property type="match status" value="1"/>
</dbReference>
<dbReference type="AlphaFoldDB" id="A0A0C3K8J5"/>
<dbReference type="OrthoDB" id="2560792at2759"/>
<evidence type="ECO:0000313" key="2">
    <source>
        <dbReference type="EMBL" id="KIO05877.1"/>
    </source>
</evidence>
<reference evidence="2 3" key="1">
    <citation type="submission" date="2014-04" db="EMBL/GenBank/DDBJ databases">
        <authorList>
            <consortium name="DOE Joint Genome Institute"/>
            <person name="Kuo A."/>
            <person name="Kohler A."/>
            <person name="Costa M.D."/>
            <person name="Nagy L.G."/>
            <person name="Floudas D."/>
            <person name="Copeland A."/>
            <person name="Barry K.W."/>
            <person name="Cichocki N."/>
            <person name="Veneault-Fourrey C."/>
            <person name="LaButti K."/>
            <person name="Lindquist E.A."/>
            <person name="Lipzen A."/>
            <person name="Lundell T."/>
            <person name="Morin E."/>
            <person name="Murat C."/>
            <person name="Sun H."/>
            <person name="Tunlid A."/>
            <person name="Henrissat B."/>
            <person name="Grigoriev I.V."/>
            <person name="Hibbett D.S."/>
            <person name="Martin F."/>
            <person name="Nordberg H.P."/>
            <person name="Cantor M.N."/>
            <person name="Hua S.X."/>
        </authorList>
    </citation>
    <scope>NUCLEOTIDE SEQUENCE [LARGE SCALE GENOMIC DNA]</scope>
    <source>
        <strain evidence="2 3">Marx 270</strain>
    </source>
</reference>
<keyword evidence="3" id="KW-1185">Reference proteome</keyword>
<dbReference type="EMBL" id="KN831965">
    <property type="protein sequence ID" value="KIO05877.1"/>
    <property type="molecule type" value="Genomic_DNA"/>
</dbReference>
<evidence type="ECO:0000256" key="1">
    <source>
        <dbReference type="SAM" id="MobiDB-lite"/>
    </source>
</evidence>
<dbReference type="HOGENOM" id="CLU_127772_0_0_1"/>
<evidence type="ECO:0000313" key="3">
    <source>
        <dbReference type="Proteomes" id="UP000054217"/>
    </source>
</evidence>
<protein>
    <submittedName>
        <fullName evidence="2">Uncharacterized protein</fullName>
    </submittedName>
</protein>
<feature type="region of interest" description="Disordered" evidence="1">
    <location>
        <begin position="1"/>
        <end position="49"/>
    </location>
</feature>
<organism evidence="2 3">
    <name type="scientific">Pisolithus tinctorius Marx 270</name>
    <dbReference type="NCBI Taxonomy" id="870435"/>
    <lineage>
        <taxon>Eukaryota</taxon>
        <taxon>Fungi</taxon>
        <taxon>Dikarya</taxon>
        <taxon>Basidiomycota</taxon>
        <taxon>Agaricomycotina</taxon>
        <taxon>Agaricomycetes</taxon>
        <taxon>Agaricomycetidae</taxon>
        <taxon>Boletales</taxon>
        <taxon>Sclerodermatineae</taxon>
        <taxon>Pisolithaceae</taxon>
        <taxon>Pisolithus</taxon>
    </lineage>
</organism>
<name>A0A0C3K8J5_PISTI</name>
<sequence>MLGEADAKFPGQEGGGIPPSPSAVNPGQVYPKSSPHAAPVGSIPGSGNEPGTSCIIGNPYLFEDALQKLEISLDNLIQIIGSEQKATGYSEEATSLLEKFEGWREELRAVHADRSPGSYPERPQSGASGGLFVD</sequence>
<dbReference type="Proteomes" id="UP000054217">
    <property type="component" value="Unassembled WGS sequence"/>
</dbReference>
<feature type="region of interest" description="Disordered" evidence="1">
    <location>
        <begin position="111"/>
        <end position="134"/>
    </location>
</feature>